<protein>
    <recommendedName>
        <fullName evidence="3">Aspartyl/asparaginy/proline hydroxylase domain-containing protein</fullName>
    </recommendedName>
</protein>
<dbReference type="InterPro" id="IPR011047">
    <property type="entry name" value="Quinoprotein_ADH-like_sf"/>
</dbReference>
<accession>A0A7S1EP48</accession>
<feature type="signal peptide" evidence="2">
    <location>
        <begin position="1"/>
        <end position="24"/>
    </location>
</feature>
<feature type="chain" id="PRO_5031211565" description="Aspartyl/asparaginy/proline hydroxylase domain-containing protein" evidence="2">
    <location>
        <begin position="25"/>
        <end position="668"/>
    </location>
</feature>
<feature type="domain" description="Aspartyl/asparaginy/proline hydroxylase" evidence="3">
    <location>
        <begin position="528"/>
        <end position="639"/>
    </location>
</feature>
<proteinExistence type="inferred from homology"/>
<dbReference type="Gene3D" id="2.60.120.330">
    <property type="entry name" value="B-lactam Antibiotic, Isopenicillin N Synthase, Chain"/>
    <property type="match status" value="1"/>
</dbReference>
<dbReference type="SUPFAM" id="SSF51197">
    <property type="entry name" value="Clavaminate synthase-like"/>
    <property type="match status" value="1"/>
</dbReference>
<dbReference type="InterPro" id="IPR007803">
    <property type="entry name" value="Asp/Arg/Pro-Hydrxlase"/>
</dbReference>
<dbReference type="InterPro" id="IPR027443">
    <property type="entry name" value="IPNS-like_sf"/>
</dbReference>
<reference evidence="4" key="1">
    <citation type="submission" date="2021-01" db="EMBL/GenBank/DDBJ databases">
        <authorList>
            <person name="Corre E."/>
            <person name="Pelletier E."/>
            <person name="Niang G."/>
            <person name="Scheremetjew M."/>
            <person name="Finn R."/>
            <person name="Kale V."/>
            <person name="Holt S."/>
            <person name="Cochrane G."/>
            <person name="Meng A."/>
            <person name="Brown T."/>
            <person name="Cohen L."/>
        </authorList>
    </citation>
    <scope>NUCLEOTIDE SEQUENCE</scope>
    <source>
        <strain evidence="4">Clade-D-RCC1621</strain>
    </source>
</reference>
<evidence type="ECO:0000313" key="4">
    <source>
        <dbReference type="EMBL" id="CAD8815415.1"/>
    </source>
</evidence>
<organism evidence="4">
    <name type="scientific">Ostreococcus mediterraneus</name>
    <dbReference type="NCBI Taxonomy" id="1486918"/>
    <lineage>
        <taxon>Eukaryota</taxon>
        <taxon>Viridiplantae</taxon>
        <taxon>Chlorophyta</taxon>
        <taxon>Mamiellophyceae</taxon>
        <taxon>Mamiellales</taxon>
        <taxon>Bathycoccaceae</taxon>
        <taxon>Ostreococcus</taxon>
    </lineage>
</organism>
<evidence type="ECO:0000256" key="1">
    <source>
        <dbReference type="ARBA" id="ARBA00007730"/>
    </source>
</evidence>
<dbReference type="SUPFAM" id="SSF50998">
    <property type="entry name" value="Quinoprotein alcohol dehydrogenase-like"/>
    <property type="match status" value="1"/>
</dbReference>
<dbReference type="PROSITE" id="PS51257">
    <property type="entry name" value="PROKAR_LIPOPROTEIN"/>
    <property type="match status" value="1"/>
</dbReference>
<dbReference type="EMBL" id="HBFO01009228">
    <property type="protein sequence ID" value="CAD8815415.1"/>
    <property type="molecule type" value="Transcribed_RNA"/>
</dbReference>
<comment type="similarity">
    <text evidence="1">Belongs to the aspartyl/asparaginyl beta-hydroxylase family.</text>
</comment>
<dbReference type="Pfam" id="PF05118">
    <property type="entry name" value="Asp_Arg_Hydrox"/>
    <property type="match status" value="1"/>
</dbReference>
<name>A0A7S1EP48_9CHLO</name>
<gene>
    <name evidence="4" type="ORF">OMED0930_LOCUS6535</name>
</gene>
<sequence>MRIRRALMWACTALACVATYRVSSQPSAADSTLAMFDDGAKSSAAFTSRRDDGVDVMRRPTPSLVSSSIVVGDALVREGGDAERKVVSTPTSRGRLLTLSTHGALMTFDIDTKKSTVVHEGRGVYYGIFPADVGEEGDVAASTGPHGNGHLAYVASRPDNADITSPLTDSLLLIDLEKGVLVRDLKIDSKFTHDVVKRGSQVFIADTGGGRVLELEYPSMRVVFAAEIGVRQHVNTIVPANVEEYGMHTVWAVLHNLGPSMLVLIDLEKGKVLKTLDKVGSKSHGCVPYKNGFIMLNSGEGQLIYVNPEINDFHVLWIDPSNTFMKGLVVIDDIAYFGVSAFGKRWERGDPSKTSDIVAFDLVSRTMLWRETVQTLGLLNTIAAPMIDEASTWKAISWGMDDSAIPAITTENDKSQLLQDTVNDKDFSNWIDLSAKERPESSGLSRQNMLLMYKPIDVRDLQNFINTLPRDAFKAYAQEKNAKLGGRTDNMEQFKPNVDTMILVFSDRSGKETYVFPYWHKLKRYVTPILTDLFDKQLGIQGDPFAHIIRLQLAVMNPGSEIKRHVDRGGWVKNYHRFHVPIFVPSDQDATEFVMSPMGASRVNVPLSEGVPFEINNAIAHWVTNFAQSWRIHLLIDFDEEIVPPERRHALEPGDVCDYSKLDSGCIS</sequence>
<keyword evidence="2" id="KW-0732">Signal</keyword>
<evidence type="ECO:0000259" key="3">
    <source>
        <dbReference type="Pfam" id="PF05118"/>
    </source>
</evidence>
<evidence type="ECO:0000256" key="2">
    <source>
        <dbReference type="SAM" id="SignalP"/>
    </source>
</evidence>
<dbReference type="AlphaFoldDB" id="A0A7S1EP48"/>